<dbReference type="PRINTS" id="PR01590">
    <property type="entry name" value="HTHFIS"/>
</dbReference>
<dbReference type="SMART" id="SM00989">
    <property type="entry name" value="V4R"/>
    <property type="match status" value="1"/>
</dbReference>
<evidence type="ECO:0000256" key="5">
    <source>
        <dbReference type="ARBA" id="ARBA00023163"/>
    </source>
</evidence>
<dbReference type="Gene3D" id="3.40.50.300">
    <property type="entry name" value="P-loop containing nucleotide triphosphate hydrolases"/>
    <property type="match status" value="1"/>
</dbReference>
<dbReference type="InterPro" id="IPR025944">
    <property type="entry name" value="Sigma_54_int_dom_CS"/>
</dbReference>
<evidence type="ECO:0000256" key="3">
    <source>
        <dbReference type="ARBA" id="ARBA00023015"/>
    </source>
</evidence>
<keyword evidence="2" id="KW-0067">ATP-binding</keyword>
<dbReference type="SMART" id="SM00382">
    <property type="entry name" value="AAA"/>
    <property type="match status" value="1"/>
</dbReference>
<dbReference type="Pfam" id="PF02954">
    <property type="entry name" value="HTH_8"/>
    <property type="match status" value="1"/>
</dbReference>
<keyword evidence="4" id="KW-0238">DNA-binding</keyword>
<keyword evidence="3" id="KW-0805">Transcription regulation</keyword>
<evidence type="ECO:0000256" key="1">
    <source>
        <dbReference type="ARBA" id="ARBA00022741"/>
    </source>
</evidence>
<comment type="caution">
    <text evidence="7">The sequence shown here is derived from an EMBL/GenBank/DDBJ whole genome shotgun (WGS) entry which is preliminary data.</text>
</comment>
<dbReference type="EMBL" id="JABBGA010000014">
    <property type="protein sequence ID" value="NML27292.1"/>
    <property type="molecule type" value="Genomic_DNA"/>
</dbReference>
<dbReference type="InterPro" id="IPR002078">
    <property type="entry name" value="Sigma_54_int"/>
</dbReference>
<reference evidence="7 8" key="1">
    <citation type="submission" date="2020-04" db="EMBL/GenBank/DDBJ databases">
        <title>Zoogloea sp. G-4-1-14 isolated from soil.</title>
        <authorList>
            <person name="Dahal R.H."/>
        </authorList>
    </citation>
    <scope>NUCLEOTIDE SEQUENCE [LARGE SCALE GENOMIC DNA]</scope>
    <source>
        <strain evidence="7 8">G-4-1-14</strain>
    </source>
</reference>
<evidence type="ECO:0000313" key="7">
    <source>
        <dbReference type="EMBL" id="NML27292.1"/>
    </source>
</evidence>
<dbReference type="SUPFAM" id="SSF111126">
    <property type="entry name" value="Ligand-binding domain in the NO signalling and Golgi transport"/>
    <property type="match status" value="1"/>
</dbReference>
<dbReference type="PANTHER" id="PTHR32071:SF117">
    <property type="entry name" value="PTS-DEPENDENT DIHYDROXYACETONE KINASE OPERON REGULATORY PROTEIN-RELATED"/>
    <property type="match status" value="1"/>
</dbReference>
<dbReference type="InterPro" id="IPR027417">
    <property type="entry name" value="P-loop_NTPase"/>
</dbReference>
<dbReference type="InterPro" id="IPR058031">
    <property type="entry name" value="AAA_lid_NorR"/>
</dbReference>
<organism evidence="7 8">
    <name type="scientific">Zoogloea dura</name>
    <dbReference type="NCBI Taxonomy" id="2728840"/>
    <lineage>
        <taxon>Bacteria</taxon>
        <taxon>Pseudomonadati</taxon>
        <taxon>Pseudomonadota</taxon>
        <taxon>Betaproteobacteria</taxon>
        <taxon>Rhodocyclales</taxon>
        <taxon>Zoogloeaceae</taxon>
        <taxon>Zoogloea</taxon>
    </lineage>
</organism>
<dbReference type="SUPFAM" id="SSF46689">
    <property type="entry name" value="Homeodomain-like"/>
    <property type="match status" value="1"/>
</dbReference>
<dbReference type="GO" id="GO:0005524">
    <property type="term" value="F:ATP binding"/>
    <property type="evidence" value="ECO:0007669"/>
    <property type="project" value="UniProtKB-KW"/>
</dbReference>
<dbReference type="PANTHER" id="PTHR32071">
    <property type="entry name" value="TRANSCRIPTIONAL REGULATORY PROTEIN"/>
    <property type="match status" value="1"/>
</dbReference>
<dbReference type="CDD" id="cd00009">
    <property type="entry name" value="AAA"/>
    <property type="match status" value="1"/>
</dbReference>
<dbReference type="Pfam" id="PF06505">
    <property type="entry name" value="XylR_N"/>
    <property type="match status" value="1"/>
</dbReference>
<keyword evidence="8" id="KW-1185">Reference proteome</keyword>
<dbReference type="PROSITE" id="PS00688">
    <property type="entry name" value="SIGMA54_INTERACT_3"/>
    <property type="match status" value="1"/>
</dbReference>
<keyword evidence="5" id="KW-0804">Transcription</keyword>
<dbReference type="Pfam" id="PF00158">
    <property type="entry name" value="Sigma54_activat"/>
    <property type="match status" value="1"/>
</dbReference>
<dbReference type="AlphaFoldDB" id="A0A848G800"/>
<dbReference type="SUPFAM" id="SSF52540">
    <property type="entry name" value="P-loop containing nucleoside triphosphate hydrolases"/>
    <property type="match status" value="1"/>
</dbReference>
<evidence type="ECO:0000259" key="6">
    <source>
        <dbReference type="PROSITE" id="PS50045"/>
    </source>
</evidence>
<protein>
    <submittedName>
        <fullName evidence="7">Sigma 54-interacting transcriptional regulator</fullName>
    </submittedName>
</protein>
<dbReference type="Gene3D" id="3.30.1380.20">
    <property type="entry name" value="Trafficking protein particle complex subunit 3"/>
    <property type="match status" value="1"/>
</dbReference>
<dbReference type="Gene3D" id="1.10.10.60">
    <property type="entry name" value="Homeodomain-like"/>
    <property type="match status" value="1"/>
</dbReference>
<dbReference type="Pfam" id="PF02830">
    <property type="entry name" value="V4R"/>
    <property type="match status" value="1"/>
</dbReference>
<evidence type="ECO:0000256" key="2">
    <source>
        <dbReference type="ARBA" id="ARBA00022840"/>
    </source>
</evidence>
<dbReference type="Gene3D" id="1.10.8.60">
    <property type="match status" value="1"/>
</dbReference>
<dbReference type="Pfam" id="PF25601">
    <property type="entry name" value="AAA_lid_14"/>
    <property type="match status" value="1"/>
</dbReference>
<name>A0A848G800_9RHOO</name>
<dbReference type="InterPro" id="IPR010523">
    <property type="entry name" value="XylR_N"/>
</dbReference>
<proteinExistence type="predicted"/>
<dbReference type="InterPro" id="IPR024096">
    <property type="entry name" value="NO_sig/Golgi_transp_ligand-bd"/>
</dbReference>
<dbReference type="PROSITE" id="PS00676">
    <property type="entry name" value="SIGMA54_INTERACT_2"/>
    <property type="match status" value="1"/>
</dbReference>
<dbReference type="InterPro" id="IPR025943">
    <property type="entry name" value="Sigma_54_int_dom_ATP-bd_2"/>
</dbReference>
<accession>A0A848G800</accession>
<gene>
    <name evidence="7" type="ORF">HHL15_16180</name>
</gene>
<dbReference type="PROSITE" id="PS00675">
    <property type="entry name" value="SIGMA54_INTERACT_1"/>
    <property type="match status" value="1"/>
</dbReference>
<keyword evidence="1" id="KW-0547">Nucleotide-binding</keyword>
<sequence>MADLRDIAARLRFAPEDGRIWLDDERAILLRASVFAGLRRELLESLGEDEARGLLTRIGYSAGAHDARLAINLRGSRNLTDVFAVGPQMHALEGFVAVEPIRIEIDVEKGVHYVEQIWHDSVEARMHMEAAGVASEPVCWMQAGYASGFNTALFGRPILFREVACRGAGDPHCRIIGKPVDEWCDAEADLRFLRPEDFVNAALVRRRAPFQNAAGAPLSASDHDFMVGSSSGFLSACGKLQQVAGTNAAVLLLGETGVGKERFAKMLHRLSKRAEGPFVALNCAAIPENLLEAELFGVERGAYTGAGDTRKGRFERADKGTLFLDEIGTLNEPSQAKLLRALQEREIERVGGSASRAVDVRVVAATNVDLAAAVREGRFRADLYYRLNVFPIRIPPLRERRDDIVLLVNHFINKFSAAHGKRVSGFTHRAIAALLGYDYPGNVRELENLIERGIIMAPEDKAIDRHHLFQAEEAPAGALLAMDRRGAMKPLSQLDDIEPPDEDAVQDLVGRALDLAMPLKALELGAMKEAVKRADGNLSHAARLLGMSRAQLAYRLERDKD</sequence>
<evidence type="ECO:0000313" key="8">
    <source>
        <dbReference type="Proteomes" id="UP000580043"/>
    </source>
</evidence>
<evidence type="ECO:0000256" key="4">
    <source>
        <dbReference type="ARBA" id="ARBA00023125"/>
    </source>
</evidence>
<dbReference type="FunFam" id="3.40.50.300:FF:000006">
    <property type="entry name" value="DNA-binding transcriptional regulator NtrC"/>
    <property type="match status" value="1"/>
</dbReference>
<dbReference type="Proteomes" id="UP000580043">
    <property type="component" value="Unassembled WGS sequence"/>
</dbReference>
<dbReference type="PROSITE" id="PS50045">
    <property type="entry name" value="SIGMA54_INTERACT_4"/>
    <property type="match status" value="1"/>
</dbReference>
<dbReference type="InterPro" id="IPR004096">
    <property type="entry name" value="V4R"/>
</dbReference>
<dbReference type="InterPro" id="IPR003593">
    <property type="entry name" value="AAA+_ATPase"/>
</dbReference>
<feature type="domain" description="Sigma-54 factor interaction" evidence="6">
    <location>
        <begin position="226"/>
        <end position="455"/>
    </location>
</feature>
<dbReference type="GO" id="GO:0043565">
    <property type="term" value="F:sequence-specific DNA binding"/>
    <property type="evidence" value="ECO:0007669"/>
    <property type="project" value="InterPro"/>
</dbReference>
<dbReference type="InterPro" id="IPR025662">
    <property type="entry name" value="Sigma_54_int_dom_ATP-bd_1"/>
</dbReference>
<dbReference type="InterPro" id="IPR009057">
    <property type="entry name" value="Homeodomain-like_sf"/>
</dbReference>
<dbReference type="GO" id="GO:0006355">
    <property type="term" value="P:regulation of DNA-templated transcription"/>
    <property type="evidence" value="ECO:0007669"/>
    <property type="project" value="InterPro"/>
</dbReference>
<dbReference type="InterPro" id="IPR002197">
    <property type="entry name" value="HTH_Fis"/>
</dbReference>